<comment type="caution">
    <text evidence="2">The sequence shown here is derived from an EMBL/GenBank/DDBJ whole genome shotgun (WGS) entry which is preliminary data.</text>
</comment>
<protein>
    <submittedName>
        <fullName evidence="2">Uncharacterized protein</fullName>
    </submittedName>
</protein>
<feature type="region of interest" description="Disordered" evidence="1">
    <location>
        <begin position="1"/>
        <end position="38"/>
    </location>
</feature>
<keyword evidence="3" id="KW-1185">Reference proteome</keyword>
<evidence type="ECO:0000313" key="3">
    <source>
        <dbReference type="Proteomes" id="UP000295696"/>
    </source>
</evidence>
<dbReference type="Proteomes" id="UP000295696">
    <property type="component" value="Unassembled WGS sequence"/>
</dbReference>
<evidence type="ECO:0000313" key="2">
    <source>
        <dbReference type="EMBL" id="TCS66644.1"/>
    </source>
</evidence>
<dbReference type="EMBL" id="SLZU01000002">
    <property type="protein sequence ID" value="TCS66644.1"/>
    <property type="molecule type" value="Genomic_DNA"/>
</dbReference>
<proteinExistence type="predicted"/>
<reference evidence="2 3" key="1">
    <citation type="submission" date="2019-03" db="EMBL/GenBank/DDBJ databases">
        <title>Genomic Encyclopedia of Type Strains, Phase IV (KMG-IV): sequencing the most valuable type-strain genomes for metagenomic binning, comparative biology and taxonomic classification.</title>
        <authorList>
            <person name="Goeker M."/>
        </authorList>
    </citation>
    <scope>NUCLEOTIDE SEQUENCE [LARGE SCALE GENOMIC DNA]</scope>
    <source>
        <strain evidence="2 3">DSM 104836</strain>
    </source>
</reference>
<name>A0A4R3JK38_9RHOB</name>
<evidence type="ECO:0000256" key="1">
    <source>
        <dbReference type="SAM" id="MobiDB-lite"/>
    </source>
</evidence>
<dbReference type="AlphaFoldDB" id="A0A4R3JK38"/>
<feature type="compositionally biased region" description="Polar residues" evidence="1">
    <location>
        <begin position="1"/>
        <end position="12"/>
    </location>
</feature>
<sequence length="121" mass="14179">MNQISPQSQYNEGTEPFQHLTTHHPRTTKAPTQPARKWTTEWHGLEDAEGILARRGRVRVQLWPDQWVIAVRKSNRDKWDPVSYHRECRGVLQVLREKQNVKGAEPLAEDYEQVRQALMAL</sequence>
<gene>
    <name evidence="2" type="ORF">EDD52_102462</name>
</gene>
<organism evidence="2 3">
    <name type="scientific">Primorskyibacter sedentarius</name>
    <dbReference type="NCBI Taxonomy" id="745311"/>
    <lineage>
        <taxon>Bacteria</taxon>
        <taxon>Pseudomonadati</taxon>
        <taxon>Pseudomonadota</taxon>
        <taxon>Alphaproteobacteria</taxon>
        <taxon>Rhodobacterales</taxon>
        <taxon>Roseobacteraceae</taxon>
        <taxon>Primorskyibacter</taxon>
    </lineage>
</organism>
<accession>A0A4R3JK38</accession>